<dbReference type="Gene3D" id="3.30.160.70">
    <property type="entry name" value="Methylated DNA-protein cysteine methyltransferase domain"/>
    <property type="match status" value="1"/>
</dbReference>
<dbReference type="CDD" id="cd06445">
    <property type="entry name" value="ATase"/>
    <property type="match status" value="1"/>
</dbReference>
<dbReference type="STRING" id="1434072.SAMN05216210_0941"/>
<reference evidence="11" key="1">
    <citation type="submission" date="2016-10" db="EMBL/GenBank/DDBJ databases">
        <authorList>
            <person name="Varghese N."/>
            <person name="Submissions S."/>
        </authorList>
    </citation>
    <scope>NUCLEOTIDE SEQUENCE [LARGE SCALE GENOMIC DNA]</scope>
    <source>
        <strain evidence="11">CECT 8338</strain>
    </source>
</reference>
<dbReference type="Gene3D" id="1.10.10.10">
    <property type="entry name" value="Winged helix-like DNA-binding domain superfamily/Winged helix DNA-binding domain"/>
    <property type="match status" value="1"/>
</dbReference>
<dbReference type="EC" id="2.1.1.63" evidence="3"/>
<dbReference type="Pfam" id="PF01035">
    <property type="entry name" value="DNA_binding_1"/>
    <property type="match status" value="1"/>
</dbReference>
<dbReference type="InterPro" id="IPR036388">
    <property type="entry name" value="WH-like_DNA-bd_sf"/>
</dbReference>
<keyword evidence="7" id="KW-0234">DNA repair</keyword>
<evidence type="ECO:0000256" key="8">
    <source>
        <dbReference type="ARBA" id="ARBA00049348"/>
    </source>
</evidence>
<organism evidence="10 11">
    <name type="scientific">Halopseudomonas salegens</name>
    <dbReference type="NCBI Taxonomy" id="1434072"/>
    <lineage>
        <taxon>Bacteria</taxon>
        <taxon>Pseudomonadati</taxon>
        <taxon>Pseudomonadota</taxon>
        <taxon>Gammaproteobacteria</taxon>
        <taxon>Pseudomonadales</taxon>
        <taxon>Pseudomonadaceae</taxon>
        <taxon>Halopseudomonas</taxon>
    </lineage>
</organism>
<dbReference type="RefSeq" id="WP_092384629.1">
    <property type="nucleotide sequence ID" value="NZ_LT629787.1"/>
</dbReference>
<proteinExistence type="inferred from homology"/>
<name>A0A1H2EQN5_9GAMM</name>
<evidence type="ECO:0000256" key="2">
    <source>
        <dbReference type="ARBA" id="ARBA00008711"/>
    </source>
</evidence>
<keyword evidence="4 10" id="KW-0489">Methyltransferase</keyword>
<comment type="similarity">
    <text evidence="2">Belongs to the MGMT family.</text>
</comment>
<dbReference type="NCBIfam" id="TIGR00589">
    <property type="entry name" value="ogt"/>
    <property type="match status" value="1"/>
</dbReference>
<dbReference type="InterPro" id="IPR001497">
    <property type="entry name" value="MethylDNA_cys_MeTrfase_AS"/>
</dbReference>
<dbReference type="GO" id="GO:0006281">
    <property type="term" value="P:DNA repair"/>
    <property type="evidence" value="ECO:0007669"/>
    <property type="project" value="UniProtKB-KW"/>
</dbReference>
<comment type="catalytic activity">
    <reaction evidence="8">
        <text>a 6-O-methyl-2'-deoxyguanosine in DNA + L-cysteinyl-[protein] = S-methyl-L-cysteinyl-[protein] + a 2'-deoxyguanosine in DNA</text>
        <dbReference type="Rhea" id="RHEA:24000"/>
        <dbReference type="Rhea" id="RHEA-COMP:10131"/>
        <dbReference type="Rhea" id="RHEA-COMP:10132"/>
        <dbReference type="Rhea" id="RHEA-COMP:11367"/>
        <dbReference type="Rhea" id="RHEA-COMP:11368"/>
        <dbReference type="ChEBI" id="CHEBI:29950"/>
        <dbReference type="ChEBI" id="CHEBI:82612"/>
        <dbReference type="ChEBI" id="CHEBI:85445"/>
        <dbReference type="ChEBI" id="CHEBI:85448"/>
        <dbReference type="EC" id="2.1.1.63"/>
    </reaction>
</comment>
<dbReference type="InterPro" id="IPR014048">
    <property type="entry name" value="MethylDNA_cys_MeTrfase_DNA-bd"/>
</dbReference>
<dbReference type="PANTHER" id="PTHR10815">
    <property type="entry name" value="METHYLATED-DNA--PROTEIN-CYSTEINE METHYLTRANSFERASE"/>
    <property type="match status" value="1"/>
</dbReference>
<protein>
    <recommendedName>
        <fullName evidence="3">methylated-DNA--[protein]-cysteine S-methyltransferase</fullName>
        <ecNumber evidence="3">2.1.1.63</ecNumber>
    </recommendedName>
</protein>
<feature type="domain" description="Methylated-DNA-[protein]-cysteine S-methyltransferase DNA binding" evidence="9">
    <location>
        <begin position="90"/>
        <end position="169"/>
    </location>
</feature>
<dbReference type="InterPro" id="IPR036631">
    <property type="entry name" value="MGMT_N_sf"/>
</dbReference>
<accession>A0A1H2EQN5</accession>
<dbReference type="SUPFAM" id="SSF53155">
    <property type="entry name" value="Methylated DNA-protein cysteine methyltransferase domain"/>
    <property type="match status" value="1"/>
</dbReference>
<dbReference type="PANTHER" id="PTHR10815:SF14">
    <property type="entry name" value="BIFUNCTIONAL TRANSCRIPTIONAL ACTIVATOR_DNA REPAIR ENZYME ADA"/>
    <property type="match status" value="1"/>
</dbReference>
<evidence type="ECO:0000256" key="6">
    <source>
        <dbReference type="ARBA" id="ARBA00022763"/>
    </source>
</evidence>
<evidence type="ECO:0000256" key="7">
    <source>
        <dbReference type="ARBA" id="ARBA00023204"/>
    </source>
</evidence>
<dbReference type="Proteomes" id="UP000243924">
    <property type="component" value="Chromosome I"/>
</dbReference>
<dbReference type="InterPro" id="IPR036217">
    <property type="entry name" value="MethylDNA_cys_MeTrfase_DNAb"/>
</dbReference>
<evidence type="ECO:0000256" key="3">
    <source>
        <dbReference type="ARBA" id="ARBA00011918"/>
    </source>
</evidence>
<comment type="catalytic activity">
    <reaction evidence="1">
        <text>a 4-O-methyl-thymidine in DNA + L-cysteinyl-[protein] = a thymidine in DNA + S-methyl-L-cysteinyl-[protein]</text>
        <dbReference type="Rhea" id="RHEA:53428"/>
        <dbReference type="Rhea" id="RHEA-COMP:10131"/>
        <dbReference type="Rhea" id="RHEA-COMP:10132"/>
        <dbReference type="Rhea" id="RHEA-COMP:13555"/>
        <dbReference type="Rhea" id="RHEA-COMP:13556"/>
        <dbReference type="ChEBI" id="CHEBI:29950"/>
        <dbReference type="ChEBI" id="CHEBI:82612"/>
        <dbReference type="ChEBI" id="CHEBI:137386"/>
        <dbReference type="ChEBI" id="CHEBI:137387"/>
        <dbReference type="EC" id="2.1.1.63"/>
    </reaction>
</comment>
<keyword evidence="6" id="KW-0227">DNA damage</keyword>
<evidence type="ECO:0000256" key="1">
    <source>
        <dbReference type="ARBA" id="ARBA00001286"/>
    </source>
</evidence>
<evidence type="ECO:0000313" key="11">
    <source>
        <dbReference type="Proteomes" id="UP000243924"/>
    </source>
</evidence>
<evidence type="ECO:0000259" key="9">
    <source>
        <dbReference type="Pfam" id="PF01035"/>
    </source>
</evidence>
<keyword evidence="11" id="KW-1185">Reference proteome</keyword>
<dbReference type="AlphaFoldDB" id="A0A1H2EQN5"/>
<evidence type="ECO:0000256" key="4">
    <source>
        <dbReference type="ARBA" id="ARBA00022603"/>
    </source>
</evidence>
<keyword evidence="5 10" id="KW-0808">Transferase</keyword>
<dbReference type="OrthoDB" id="9802228at2"/>
<sequence>MSSASSIHYLCQASSLGTLLVAADDNGLRAIQLADSTAAAIAALQARFPQATLHVSQHSLSADLERILTWLEHPRNTLQLEHPLAPRGTAFQQQVWHALQQTRPGERLSYQQLATRLGKPTASRAVAGACAANPLALVIPCHRVVRSDGGISGYRWGITRKQALLQREQTAGLLQAS</sequence>
<dbReference type="GO" id="GO:0032259">
    <property type="term" value="P:methylation"/>
    <property type="evidence" value="ECO:0007669"/>
    <property type="project" value="UniProtKB-KW"/>
</dbReference>
<evidence type="ECO:0000313" key="10">
    <source>
        <dbReference type="EMBL" id="SDT97263.1"/>
    </source>
</evidence>
<dbReference type="GO" id="GO:0003908">
    <property type="term" value="F:methylated-DNA-[protein]-cysteine S-methyltransferase activity"/>
    <property type="evidence" value="ECO:0007669"/>
    <property type="project" value="UniProtKB-EC"/>
</dbReference>
<dbReference type="FunFam" id="1.10.10.10:FF:000214">
    <property type="entry name" value="Methylated-DNA--protein-cysteine methyltransferase"/>
    <property type="match status" value="1"/>
</dbReference>
<dbReference type="EMBL" id="LT629787">
    <property type="protein sequence ID" value="SDT97263.1"/>
    <property type="molecule type" value="Genomic_DNA"/>
</dbReference>
<gene>
    <name evidence="10" type="ORF">SAMN05216210_0941</name>
</gene>
<evidence type="ECO:0000256" key="5">
    <source>
        <dbReference type="ARBA" id="ARBA00022679"/>
    </source>
</evidence>
<dbReference type="SUPFAM" id="SSF46767">
    <property type="entry name" value="Methylated DNA-protein cysteine methyltransferase, C-terminal domain"/>
    <property type="match status" value="1"/>
</dbReference>
<dbReference type="PROSITE" id="PS00374">
    <property type="entry name" value="MGMT"/>
    <property type="match status" value="1"/>
</dbReference>